<name>H1VWN7_COLHI</name>
<evidence type="ECO:0000256" key="1">
    <source>
        <dbReference type="SAM" id="MobiDB-lite"/>
    </source>
</evidence>
<feature type="region of interest" description="Disordered" evidence="1">
    <location>
        <begin position="93"/>
        <end position="134"/>
    </location>
</feature>
<organism evidence="2 3">
    <name type="scientific">Colletotrichum higginsianum (strain IMI 349063)</name>
    <name type="common">Crucifer anthracnose fungus</name>
    <dbReference type="NCBI Taxonomy" id="759273"/>
    <lineage>
        <taxon>Eukaryota</taxon>
        <taxon>Fungi</taxon>
        <taxon>Dikarya</taxon>
        <taxon>Ascomycota</taxon>
        <taxon>Pezizomycotina</taxon>
        <taxon>Sordariomycetes</taxon>
        <taxon>Hypocreomycetidae</taxon>
        <taxon>Glomerellales</taxon>
        <taxon>Glomerellaceae</taxon>
        <taxon>Colletotrichum</taxon>
        <taxon>Colletotrichum destructivum species complex</taxon>
    </lineage>
</organism>
<sequence length="134" mass="13985">MAMAWPAATTTTTTTTTSAWKGGPAEHTRPSTRCADARGASTARASPARCTRGSAGGWARTGDTAPFAARLRSGRGRKSTTDGVYMVVQKCARHQTTTGQPRRASRTATDGGDDGEPRALIAGGTGETMKRETR</sequence>
<proteinExistence type="predicted"/>
<gene>
    <name evidence="2" type="ORF">CH063_13983</name>
</gene>
<reference evidence="3" key="1">
    <citation type="journal article" date="2012" name="Nat. Genet.">
        <title>Lifestyle transitions in plant pathogenic Colletotrichum fungi deciphered by genome and transcriptome analyses.</title>
        <authorList>
            <person name="O'Connell R.J."/>
            <person name="Thon M.R."/>
            <person name="Hacquard S."/>
            <person name="Amyotte S.G."/>
            <person name="Kleemann J."/>
            <person name="Torres M.F."/>
            <person name="Damm U."/>
            <person name="Buiate E.A."/>
            <person name="Epstein L."/>
            <person name="Alkan N."/>
            <person name="Altmueller J."/>
            <person name="Alvarado-Balderrama L."/>
            <person name="Bauser C.A."/>
            <person name="Becker C."/>
            <person name="Birren B.W."/>
            <person name="Chen Z."/>
            <person name="Choi J."/>
            <person name="Crouch J.A."/>
            <person name="Duvick J.P."/>
            <person name="Farman M.A."/>
            <person name="Gan P."/>
            <person name="Heiman D."/>
            <person name="Henrissat B."/>
            <person name="Howard R.J."/>
            <person name="Kabbage M."/>
            <person name="Koch C."/>
            <person name="Kracher B."/>
            <person name="Kubo Y."/>
            <person name="Law A.D."/>
            <person name="Lebrun M.-H."/>
            <person name="Lee Y.-H."/>
            <person name="Miyara I."/>
            <person name="Moore N."/>
            <person name="Neumann U."/>
            <person name="Nordstroem K."/>
            <person name="Panaccione D.G."/>
            <person name="Panstruga R."/>
            <person name="Place M."/>
            <person name="Proctor R.H."/>
            <person name="Prusky D."/>
            <person name="Rech G."/>
            <person name="Reinhardt R."/>
            <person name="Rollins J.A."/>
            <person name="Rounsley S."/>
            <person name="Schardl C.L."/>
            <person name="Schwartz D.C."/>
            <person name="Shenoy N."/>
            <person name="Shirasu K."/>
            <person name="Sikhakolli U.R."/>
            <person name="Stueber K."/>
            <person name="Sukno S.A."/>
            <person name="Sweigard J.A."/>
            <person name="Takano Y."/>
            <person name="Takahara H."/>
            <person name="Trail F."/>
            <person name="van der Does H.C."/>
            <person name="Voll L.M."/>
            <person name="Will I."/>
            <person name="Young S."/>
            <person name="Zeng Q."/>
            <person name="Zhang J."/>
            <person name="Zhou S."/>
            <person name="Dickman M.B."/>
            <person name="Schulze-Lefert P."/>
            <person name="Ver Loren van Themaat E."/>
            <person name="Ma L.-J."/>
            <person name="Vaillancourt L.J."/>
        </authorList>
    </citation>
    <scope>NUCLEOTIDE SEQUENCE [LARGE SCALE GENOMIC DNA]</scope>
    <source>
        <strain evidence="3">IMI 349063</strain>
    </source>
</reference>
<feature type="region of interest" description="Disordered" evidence="1">
    <location>
        <begin position="1"/>
        <end position="62"/>
    </location>
</feature>
<evidence type="ECO:0000313" key="2">
    <source>
        <dbReference type="EMBL" id="CCF44649.1"/>
    </source>
</evidence>
<evidence type="ECO:0000313" key="3">
    <source>
        <dbReference type="Proteomes" id="UP000007174"/>
    </source>
</evidence>
<dbReference type="EMBL" id="CACQ02007055">
    <property type="protein sequence ID" value="CCF44649.1"/>
    <property type="molecule type" value="Genomic_DNA"/>
</dbReference>
<dbReference type="HOGENOM" id="CLU_1896074_0_0_1"/>
<dbReference type="Proteomes" id="UP000007174">
    <property type="component" value="Unassembled WGS sequence"/>
</dbReference>
<protein>
    <submittedName>
        <fullName evidence="2">Uncharacterized protein</fullName>
    </submittedName>
</protein>
<accession>H1VWN7</accession>
<dbReference type="AlphaFoldDB" id="H1VWN7"/>